<evidence type="ECO:0000313" key="1">
    <source>
        <dbReference type="Proteomes" id="UP000887576"/>
    </source>
</evidence>
<reference evidence="2" key="1">
    <citation type="submission" date="2022-11" db="UniProtKB">
        <authorList>
            <consortium name="WormBaseParasite"/>
        </authorList>
    </citation>
    <scope>IDENTIFICATION</scope>
</reference>
<evidence type="ECO:0000313" key="2">
    <source>
        <dbReference type="WBParaSite" id="JU765_v2.g12603.t1"/>
    </source>
</evidence>
<sequence length="171" mass="19507">MVSKQRRIQLRKLAASKKKSQNSIKKQKQVKETIENEVIPKAKSLSSSPPANASKPRKNLETLEAQLRSAWGRIGTEKRMEIKRKKEEFRQKRIANLPFCRKQRNSPASDAEPIEPATSEPIPASSLTKARPGRKTGPRKIKAAEECSERQLRRRRSVLKEKQKELGVEDS</sequence>
<name>A0AC34Q3P4_9BILA</name>
<accession>A0AC34Q3P4</accession>
<dbReference type="Proteomes" id="UP000887576">
    <property type="component" value="Unplaced"/>
</dbReference>
<organism evidence="1 2">
    <name type="scientific">Panagrolaimus sp. JU765</name>
    <dbReference type="NCBI Taxonomy" id="591449"/>
    <lineage>
        <taxon>Eukaryota</taxon>
        <taxon>Metazoa</taxon>
        <taxon>Ecdysozoa</taxon>
        <taxon>Nematoda</taxon>
        <taxon>Chromadorea</taxon>
        <taxon>Rhabditida</taxon>
        <taxon>Tylenchina</taxon>
        <taxon>Panagrolaimomorpha</taxon>
        <taxon>Panagrolaimoidea</taxon>
        <taxon>Panagrolaimidae</taxon>
        <taxon>Panagrolaimus</taxon>
    </lineage>
</organism>
<proteinExistence type="predicted"/>
<protein>
    <submittedName>
        <fullName evidence="2">Uncharacterized protein</fullName>
    </submittedName>
</protein>
<dbReference type="WBParaSite" id="JU765_v2.g12603.t1">
    <property type="protein sequence ID" value="JU765_v2.g12603.t1"/>
    <property type="gene ID" value="JU765_v2.g12603"/>
</dbReference>